<protein>
    <recommendedName>
        <fullName evidence="7">Endolytic murein transglycosylase</fullName>
        <ecNumber evidence="7">4.2.2.29</ecNumber>
    </recommendedName>
    <alternativeName>
        <fullName evidence="7">Peptidoglycan lytic transglycosylase</fullName>
    </alternativeName>
    <alternativeName>
        <fullName evidence="7">Peptidoglycan polymerization terminase</fullName>
    </alternativeName>
</protein>
<keyword evidence="4 7" id="KW-0472">Membrane</keyword>
<keyword evidence="6 7" id="KW-0961">Cell wall biogenesis/degradation</keyword>
<dbReference type="Gene3D" id="3.30.160.60">
    <property type="entry name" value="Classic Zinc Finger"/>
    <property type="match status" value="1"/>
</dbReference>
<dbReference type="PANTHER" id="PTHR30518:SF2">
    <property type="entry name" value="ENDOLYTIC MUREIN TRANSGLYCOSYLASE"/>
    <property type="match status" value="1"/>
</dbReference>
<feature type="transmembrane region" description="Helical" evidence="7">
    <location>
        <begin position="12"/>
        <end position="35"/>
    </location>
</feature>
<name>A0A8G2BZ13_9BACT</name>
<evidence type="ECO:0000313" key="9">
    <source>
        <dbReference type="Proteomes" id="UP000236725"/>
    </source>
</evidence>
<dbReference type="InterPro" id="IPR003770">
    <property type="entry name" value="MLTG-like"/>
</dbReference>
<dbReference type="PANTHER" id="PTHR30518">
    <property type="entry name" value="ENDOLYTIC MUREIN TRANSGLYCOSYLASE"/>
    <property type="match status" value="1"/>
</dbReference>
<dbReference type="GO" id="GO:0005886">
    <property type="term" value="C:plasma membrane"/>
    <property type="evidence" value="ECO:0007669"/>
    <property type="project" value="UniProtKB-SubCell"/>
</dbReference>
<evidence type="ECO:0000256" key="4">
    <source>
        <dbReference type="ARBA" id="ARBA00023136"/>
    </source>
</evidence>
<evidence type="ECO:0000256" key="6">
    <source>
        <dbReference type="ARBA" id="ARBA00023316"/>
    </source>
</evidence>
<keyword evidence="3 7" id="KW-1133">Transmembrane helix</keyword>
<evidence type="ECO:0000256" key="1">
    <source>
        <dbReference type="ARBA" id="ARBA00022475"/>
    </source>
</evidence>
<proteinExistence type="inferred from homology"/>
<sequence>MNEKKFQKRTVIIAAIIAALMLIGAGVWTYCLLLAPNFSPEKTVYVYIDRQKNFENLCRQLEDSANCSHIGGFKQVAGLLKYASNMKTGRYAVVPGMSNLSLLKELRRGHQTVTRITFNNIRFKEDLAERLSEQLMIDKPELMDLLNDSLYCASLGFTPATVNAMFIPNTYEVYWNISAGKLLQRMLREYNSFWTEQRLAKAKAIGLTPIEVTILASIVEEETAAADEYPMVAGLYINRLHKGIPLQADPTIKFALGNFALQRILFEHLDVESPYNTYKYAGLPPAPLRIPTIKGLDAVLNYTQHNYLYMCAKEDFSGRHNFAVTLAEHNRNANRYRAELNKRKIR</sequence>
<organism evidence="8 9">
    <name type="scientific">Parabacteroides chinchillae</name>
    <dbReference type="NCBI Taxonomy" id="871327"/>
    <lineage>
        <taxon>Bacteria</taxon>
        <taxon>Pseudomonadati</taxon>
        <taxon>Bacteroidota</taxon>
        <taxon>Bacteroidia</taxon>
        <taxon>Bacteroidales</taxon>
        <taxon>Tannerellaceae</taxon>
        <taxon>Parabacteroides</taxon>
    </lineage>
</organism>
<dbReference type="CDD" id="cd08010">
    <property type="entry name" value="MltG_like"/>
    <property type="match status" value="1"/>
</dbReference>
<evidence type="ECO:0000256" key="5">
    <source>
        <dbReference type="ARBA" id="ARBA00023239"/>
    </source>
</evidence>
<dbReference type="GO" id="GO:0008932">
    <property type="term" value="F:lytic endotransglycosylase activity"/>
    <property type="evidence" value="ECO:0007669"/>
    <property type="project" value="UniProtKB-UniRule"/>
</dbReference>
<comment type="caution">
    <text evidence="8">The sequence shown here is derived from an EMBL/GenBank/DDBJ whole genome shotgun (WGS) entry which is preliminary data.</text>
</comment>
<keyword evidence="5 7" id="KW-0456">Lyase</keyword>
<dbReference type="EMBL" id="FNVS01000026">
    <property type="protein sequence ID" value="SEG27234.1"/>
    <property type="molecule type" value="Genomic_DNA"/>
</dbReference>
<dbReference type="Proteomes" id="UP000236725">
    <property type="component" value="Unassembled WGS sequence"/>
</dbReference>
<dbReference type="HAMAP" id="MF_02065">
    <property type="entry name" value="MltG"/>
    <property type="match status" value="1"/>
</dbReference>
<dbReference type="GO" id="GO:0009252">
    <property type="term" value="P:peptidoglycan biosynthetic process"/>
    <property type="evidence" value="ECO:0007669"/>
    <property type="project" value="UniProtKB-UniRule"/>
</dbReference>
<evidence type="ECO:0000256" key="3">
    <source>
        <dbReference type="ARBA" id="ARBA00022989"/>
    </source>
</evidence>
<dbReference type="Pfam" id="PF02618">
    <property type="entry name" value="YceG"/>
    <property type="match status" value="1"/>
</dbReference>
<dbReference type="GO" id="GO:0071555">
    <property type="term" value="P:cell wall organization"/>
    <property type="evidence" value="ECO:0007669"/>
    <property type="project" value="UniProtKB-KW"/>
</dbReference>
<dbReference type="AlphaFoldDB" id="A0A8G2BZ13"/>
<keyword evidence="9" id="KW-1185">Reference proteome</keyword>
<comment type="similarity">
    <text evidence="7">Belongs to the transglycosylase MltG family.</text>
</comment>
<gene>
    <name evidence="7" type="primary">mltG</name>
    <name evidence="8" type="ORF">SAMN05444001_1263</name>
</gene>
<dbReference type="RefSeq" id="WP_103984418.1">
    <property type="nucleotide sequence ID" value="NZ_FNVS01000026.1"/>
</dbReference>
<evidence type="ECO:0000313" key="8">
    <source>
        <dbReference type="EMBL" id="SEG27234.1"/>
    </source>
</evidence>
<dbReference type="NCBIfam" id="TIGR00247">
    <property type="entry name" value="endolytic transglycosylase MltG"/>
    <property type="match status" value="1"/>
</dbReference>
<reference evidence="8 9" key="1">
    <citation type="submission" date="2016-10" db="EMBL/GenBank/DDBJ databases">
        <authorList>
            <person name="Varghese N."/>
            <person name="Submissions S."/>
        </authorList>
    </citation>
    <scope>NUCLEOTIDE SEQUENCE [LARGE SCALE GENOMIC DNA]</scope>
    <source>
        <strain evidence="8 9">DSM 29073</strain>
    </source>
</reference>
<evidence type="ECO:0000256" key="7">
    <source>
        <dbReference type="HAMAP-Rule" id="MF_02065"/>
    </source>
</evidence>
<dbReference type="EC" id="4.2.2.29" evidence="7"/>
<comment type="function">
    <text evidence="7">Functions as a peptidoglycan terminase that cleaves nascent peptidoglycan strands endolytically to terminate their elongation.</text>
</comment>
<accession>A0A8G2BZ13</accession>
<feature type="site" description="Important for catalytic activity" evidence="7">
    <location>
        <position position="222"/>
    </location>
</feature>
<comment type="catalytic activity">
    <reaction evidence="7">
        <text>a peptidoglycan chain = a peptidoglycan chain with N-acetyl-1,6-anhydromuramyl-[peptide] at the reducing end + a peptidoglycan chain with N-acetylglucosamine at the non-reducing end.</text>
        <dbReference type="EC" id="4.2.2.29"/>
    </reaction>
</comment>
<keyword evidence="1 7" id="KW-1003">Cell membrane</keyword>
<evidence type="ECO:0000256" key="2">
    <source>
        <dbReference type="ARBA" id="ARBA00022692"/>
    </source>
</evidence>
<keyword evidence="2 7" id="KW-0812">Transmembrane</keyword>
<comment type="subcellular location">
    <subcellularLocation>
        <location evidence="7">Cell membrane</location>
        <topology evidence="7">Single-pass membrane protein</topology>
    </subcellularLocation>
</comment>